<keyword evidence="7" id="KW-0297">G-protein coupled receptor</keyword>
<keyword evidence="4 13" id="KW-0812">Transmembrane</keyword>
<dbReference type="InterPro" id="IPR050332">
    <property type="entry name" value="GPCR_2"/>
</dbReference>
<dbReference type="InterPro" id="IPR001571">
    <property type="entry name" value="GPCR_2_VIP_rcpt"/>
</dbReference>
<accession>A0A093HIH2</accession>
<dbReference type="PROSITE" id="PS50261">
    <property type="entry name" value="G_PROTEIN_RECEP_F2_4"/>
    <property type="match status" value="1"/>
</dbReference>
<evidence type="ECO:0000259" key="15">
    <source>
        <dbReference type="PROSITE" id="PS50261"/>
    </source>
</evidence>
<dbReference type="GO" id="GO:0007166">
    <property type="term" value="P:cell surface receptor signaling pathway"/>
    <property type="evidence" value="ECO:0007669"/>
    <property type="project" value="InterPro"/>
</dbReference>
<feature type="domain" description="G-protein coupled receptors family 2 profile 2" evidence="15">
    <location>
        <begin position="89"/>
        <end position="324"/>
    </location>
</feature>
<evidence type="ECO:0000256" key="3">
    <source>
        <dbReference type="ARBA" id="ARBA00022475"/>
    </source>
</evidence>
<evidence type="ECO:0000256" key="13">
    <source>
        <dbReference type="SAM" id="Phobius"/>
    </source>
</evidence>
<keyword evidence="6 13" id="KW-1133">Transmembrane helix</keyword>
<keyword evidence="3" id="KW-1003">Cell membrane</keyword>
<dbReference type="SUPFAM" id="SSF111418">
    <property type="entry name" value="Hormone receptor domain"/>
    <property type="match status" value="1"/>
</dbReference>
<feature type="transmembrane region" description="Helical" evidence="13">
    <location>
        <begin position="227"/>
        <end position="251"/>
    </location>
</feature>
<evidence type="ECO:0000256" key="4">
    <source>
        <dbReference type="ARBA" id="ARBA00022692"/>
    </source>
</evidence>
<dbReference type="EMBL" id="KK390577">
    <property type="protein sequence ID" value="KFV54388.1"/>
    <property type="molecule type" value="Genomic_DNA"/>
</dbReference>
<protein>
    <submittedName>
        <fullName evidence="16">Pituitary adenylate cyclase-activating polypeptide type I receptor</fullName>
    </submittedName>
</protein>
<evidence type="ECO:0000259" key="14">
    <source>
        <dbReference type="PROSITE" id="PS50227"/>
    </source>
</evidence>
<dbReference type="FunFam" id="1.20.1070.10:FF:000022">
    <property type="entry name" value="Pituitary adenylate cyclase-activating polypeptide type I receptor"/>
    <property type="match status" value="1"/>
</dbReference>
<dbReference type="GO" id="GO:0005886">
    <property type="term" value="C:plasma membrane"/>
    <property type="evidence" value="ECO:0007669"/>
    <property type="project" value="UniProtKB-SubCell"/>
</dbReference>
<feature type="transmembrane region" description="Helical" evidence="13">
    <location>
        <begin position="161"/>
        <end position="180"/>
    </location>
</feature>
<keyword evidence="12" id="KW-0807">Transducer</keyword>
<evidence type="ECO:0000256" key="8">
    <source>
        <dbReference type="ARBA" id="ARBA00023136"/>
    </source>
</evidence>
<dbReference type="Gene3D" id="4.10.1240.10">
    <property type="entry name" value="GPCR, family 2, extracellular hormone receptor domain"/>
    <property type="match status" value="1"/>
</dbReference>
<keyword evidence="17" id="KW-1185">Reference proteome</keyword>
<proteinExistence type="inferred from homology"/>
<dbReference type="InterPro" id="IPR017983">
    <property type="entry name" value="GPCR_2_secretin-like_CS"/>
</dbReference>
<dbReference type="Proteomes" id="UP000054190">
    <property type="component" value="Unassembled WGS sequence"/>
</dbReference>
<dbReference type="PROSITE" id="PS00650">
    <property type="entry name" value="G_PROTEIN_RECEP_F2_2"/>
    <property type="match status" value="1"/>
</dbReference>
<feature type="domain" description="G-protein coupled receptors family 2 profile 1" evidence="14">
    <location>
        <begin position="1"/>
        <end position="63"/>
    </location>
</feature>
<dbReference type="PRINTS" id="PR00491">
    <property type="entry name" value="VASOACTVEIPR"/>
</dbReference>
<evidence type="ECO:0000256" key="2">
    <source>
        <dbReference type="ARBA" id="ARBA00005314"/>
    </source>
</evidence>
<dbReference type="GO" id="GO:0008528">
    <property type="term" value="F:G protein-coupled peptide receptor activity"/>
    <property type="evidence" value="ECO:0007669"/>
    <property type="project" value="TreeGrafter"/>
</dbReference>
<evidence type="ECO:0000256" key="9">
    <source>
        <dbReference type="ARBA" id="ARBA00023157"/>
    </source>
</evidence>
<sequence length="384" mass="44113">GCPGMWDNITCWKPASVGEIVFVKCPALFRFIISEDGDISRNCTEDGWSEPFPHYYDACGFDENETESDNQVGMKLIIKKQMKVGSGRLLFVQPLVMFWKLHCTRNFIHMNLFVSFILRAISVFIKDGVLYAEQDGNHCFISTVECKAVMVFFHYCVMSNYFWLFIEGLYLFTLLVETFFPERRYFYWYTIIGWGTPTICVTVWAVLRLHFDDTGCWDMNDNTALWWVIKGPVIGSIMINFVLFIGIIVILVQKLQSPDIGGNESSIYLRLARSTLLLIPLFGIHYTVFAFSPENVSKRERLVFELGLGSFQGFVVAVLYCFLNGEVQSEIKRKWRSWKVNRYFAVDFKHRHPSLASSGVNGGTQLSILSKSSSQIRMSSINAE</sequence>
<keyword evidence="10 16" id="KW-0675">Receptor</keyword>
<dbReference type="InterPro" id="IPR001879">
    <property type="entry name" value="GPCR_2_extracellular_dom"/>
</dbReference>
<feature type="non-terminal residue" evidence="16">
    <location>
        <position position="1"/>
    </location>
</feature>
<reference evidence="16 17" key="1">
    <citation type="submission" date="2014-04" db="EMBL/GenBank/DDBJ databases">
        <title>Genome evolution of avian class.</title>
        <authorList>
            <person name="Zhang G."/>
            <person name="Li C."/>
        </authorList>
    </citation>
    <scope>NUCLEOTIDE SEQUENCE [LARGE SCALE GENOMIC DNA]</scope>
    <source>
        <strain evidence="16">BGI_N341</strain>
    </source>
</reference>
<feature type="non-terminal residue" evidence="16">
    <location>
        <position position="384"/>
    </location>
</feature>
<dbReference type="GO" id="GO:0007188">
    <property type="term" value="P:adenylate cyclase-modulating G protein-coupled receptor signaling pathway"/>
    <property type="evidence" value="ECO:0007669"/>
    <property type="project" value="TreeGrafter"/>
</dbReference>
<dbReference type="PRINTS" id="PR00249">
    <property type="entry name" value="GPCRSECRETIN"/>
</dbReference>
<evidence type="ECO:0000256" key="5">
    <source>
        <dbReference type="ARBA" id="ARBA00022729"/>
    </source>
</evidence>
<dbReference type="Pfam" id="PF02793">
    <property type="entry name" value="HRM"/>
    <property type="match status" value="1"/>
</dbReference>
<evidence type="ECO:0000256" key="12">
    <source>
        <dbReference type="ARBA" id="ARBA00023224"/>
    </source>
</evidence>
<dbReference type="Gene3D" id="1.20.1070.10">
    <property type="entry name" value="Rhodopsin 7-helix transmembrane proteins"/>
    <property type="match status" value="1"/>
</dbReference>
<evidence type="ECO:0000313" key="17">
    <source>
        <dbReference type="Proteomes" id="UP000054190"/>
    </source>
</evidence>
<dbReference type="SUPFAM" id="SSF81321">
    <property type="entry name" value="Family A G protein-coupled receptor-like"/>
    <property type="match status" value="1"/>
</dbReference>
<evidence type="ECO:0000256" key="11">
    <source>
        <dbReference type="ARBA" id="ARBA00023180"/>
    </source>
</evidence>
<evidence type="ECO:0000313" key="16">
    <source>
        <dbReference type="EMBL" id="KFV54388.1"/>
    </source>
</evidence>
<comment type="subcellular location">
    <subcellularLocation>
        <location evidence="1">Cell membrane</location>
        <topology evidence="1">Multi-pass membrane protein</topology>
    </subcellularLocation>
</comment>
<gene>
    <name evidence="16" type="ORF">N341_11751</name>
</gene>
<dbReference type="AlphaFoldDB" id="A0A093HIH2"/>
<dbReference type="SMART" id="SM00008">
    <property type="entry name" value="HormR"/>
    <property type="match status" value="1"/>
</dbReference>
<evidence type="ECO:0000256" key="1">
    <source>
        <dbReference type="ARBA" id="ARBA00004651"/>
    </source>
</evidence>
<feature type="transmembrane region" description="Helical" evidence="13">
    <location>
        <begin position="271"/>
        <end position="291"/>
    </location>
</feature>
<dbReference type="PROSITE" id="PS00649">
    <property type="entry name" value="G_PROTEIN_RECEP_F2_1"/>
    <property type="match status" value="1"/>
</dbReference>
<dbReference type="InterPro" id="IPR017981">
    <property type="entry name" value="GPCR_2-like_7TM"/>
</dbReference>
<dbReference type="InterPro" id="IPR000832">
    <property type="entry name" value="GPCR_2_secretin-like"/>
</dbReference>
<keyword evidence="9" id="KW-1015">Disulfide bond</keyword>
<keyword evidence="11" id="KW-0325">Glycoprotein</keyword>
<dbReference type="PROSITE" id="PS50227">
    <property type="entry name" value="G_PROTEIN_RECEP_F2_3"/>
    <property type="match status" value="1"/>
</dbReference>
<dbReference type="InterPro" id="IPR002285">
    <property type="entry name" value="GPCR_2_PACAP_1_rcpt"/>
</dbReference>
<dbReference type="Pfam" id="PF00002">
    <property type="entry name" value="7tm_2"/>
    <property type="match status" value="1"/>
</dbReference>
<keyword evidence="5" id="KW-0732">Signal</keyword>
<evidence type="ECO:0000256" key="10">
    <source>
        <dbReference type="ARBA" id="ARBA00023170"/>
    </source>
</evidence>
<name>A0A093HIH2_TYTAL</name>
<feature type="transmembrane region" description="Helical" evidence="13">
    <location>
        <begin position="303"/>
        <end position="323"/>
    </location>
</feature>
<dbReference type="InterPro" id="IPR036445">
    <property type="entry name" value="GPCR_2_extracell_dom_sf"/>
</dbReference>
<feature type="transmembrane region" description="Helical" evidence="13">
    <location>
        <begin position="107"/>
        <end position="125"/>
    </location>
</feature>
<dbReference type="GO" id="GO:0004999">
    <property type="term" value="F:vasoactive intestinal polypeptide receptor activity"/>
    <property type="evidence" value="ECO:0007669"/>
    <property type="project" value="InterPro"/>
</dbReference>
<keyword evidence="8 13" id="KW-0472">Membrane</keyword>
<evidence type="ECO:0000256" key="7">
    <source>
        <dbReference type="ARBA" id="ARBA00023040"/>
    </source>
</evidence>
<evidence type="ECO:0000256" key="6">
    <source>
        <dbReference type="ARBA" id="ARBA00022989"/>
    </source>
</evidence>
<comment type="similarity">
    <text evidence="2">Belongs to the G-protein coupled receptor 2 family.</text>
</comment>
<dbReference type="PRINTS" id="PR01156">
    <property type="entry name" value="PACAPRECEPTR"/>
</dbReference>
<dbReference type="PANTHER" id="PTHR45620:SF12">
    <property type="entry name" value="PITUITARY ADENYLATE CYCLASE-ACTIVATING POLYPEPTIDE TYPE I RECEPTOR"/>
    <property type="match status" value="1"/>
</dbReference>
<feature type="transmembrane region" description="Helical" evidence="13">
    <location>
        <begin position="187"/>
        <end position="207"/>
    </location>
</feature>
<dbReference type="GO" id="GO:0017046">
    <property type="term" value="F:peptide hormone binding"/>
    <property type="evidence" value="ECO:0007669"/>
    <property type="project" value="TreeGrafter"/>
</dbReference>
<dbReference type="PANTHER" id="PTHR45620">
    <property type="entry name" value="PDF RECEPTOR-LIKE PROTEIN-RELATED"/>
    <property type="match status" value="1"/>
</dbReference>
<organism evidence="16 17">
    <name type="scientific">Tyto alba</name>
    <name type="common">Barn owl</name>
    <dbReference type="NCBI Taxonomy" id="56313"/>
    <lineage>
        <taxon>Eukaryota</taxon>
        <taxon>Metazoa</taxon>
        <taxon>Chordata</taxon>
        <taxon>Craniata</taxon>
        <taxon>Vertebrata</taxon>
        <taxon>Euteleostomi</taxon>
        <taxon>Archelosauria</taxon>
        <taxon>Archosauria</taxon>
        <taxon>Dinosauria</taxon>
        <taxon>Saurischia</taxon>
        <taxon>Theropoda</taxon>
        <taxon>Coelurosauria</taxon>
        <taxon>Aves</taxon>
        <taxon>Neognathae</taxon>
        <taxon>Neoaves</taxon>
        <taxon>Telluraves</taxon>
        <taxon>Strigiformes</taxon>
        <taxon>Tytonidae</taxon>
        <taxon>Tyto</taxon>
    </lineage>
</organism>